<reference evidence="2" key="1">
    <citation type="submission" date="2016-06" db="EMBL/GenBank/DDBJ databases">
        <title>Parallel loss of symbiosis genes in relatives of nitrogen-fixing non-legume Parasponia.</title>
        <authorList>
            <person name="Van Velzen R."/>
            <person name="Holmer R."/>
            <person name="Bu F."/>
            <person name="Rutten L."/>
            <person name="Van Zeijl A."/>
            <person name="Liu W."/>
            <person name="Santuari L."/>
            <person name="Cao Q."/>
            <person name="Sharma T."/>
            <person name="Shen D."/>
            <person name="Roswanjaya Y."/>
            <person name="Wardhani T."/>
            <person name="Kalhor M.S."/>
            <person name="Jansen J."/>
            <person name="Van den Hoogen J."/>
            <person name="Gungor B."/>
            <person name="Hartog M."/>
            <person name="Hontelez J."/>
            <person name="Verver J."/>
            <person name="Yang W.-C."/>
            <person name="Schijlen E."/>
            <person name="Repin R."/>
            <person name="Schilthuizen M."/>
            <person name="Schranz E."/>
            <person name="Heidstra R."/>
            <person name="Miyata K."/>
            <person name="Fedorova E."/>
            <person name="Kohlen W."/>
            <person name="Bisseling T."/>
            <person name="Smit S."/>
            <person name="Geurts R."/>
        </authorList>
    </citation>
    <scope>NUCLEOTIDE SEQUENCE [LARGE SCALE GENOMIC DNA]</scope>
    <source>
        <strain evidence="2">cv. WU1-14</strain>
    </source>
</reference>
<evidence type="ECO:0000313" key="2">
    <source>
        <dbReference type="Proteomes" id="UP000237105"/>
    </source>
</evidence>
<name>A0A2P5D3D8_PARAD</name>
<protein>
    <submittedName>
        <fullName evidence="1">Uncharacterized protein</fullName>
    </submittedName>
</protein>
<dbReference type="Proteomes" id="UP000237105">
    <property type="component" value="Unassembled WGS sequence"/>
</dbReference>
<evidence type="ECO:0000313" key="1">
    <source>
        <dbReference type="EMBL" id="PON67802.1"/>
    </source>
</evidence>
<gene>
    <name evidence="1" type="ORF">PanWU01x14_099700</name>
</gene>
<accession>A0A2P5D3D8</accession>
<proteinExistence type="predicted"/>
<keyword evidence="2" id="KW-1185">Reference proteome</keyword>
<comment type="caution">
    <text evidence="1">The sequence shown here is derived from an EMBL/GenBank/DDBJ whole genome shotgun (WGS) entry which is preliminary data.</text>
</comment>
<sequence length="57" mass="6502">MDDNHHLMRILACYERASGPCVSMEKLAITFSLNVREEKNDAAIRIMGLDKVKSYDT</sequence>
<feature type="non-terminal residue" evidence="1">
    <location>
        <position position="57"/>
    </location>
</feature>
<dbReference type="AlphaFoldDB" id="A0A2P5D3D8"/>
<organism evidence="1 2">
    <name type="scientific">Parasponia andersonii</name>
    <name type="common">Sponia andersonii</name>
    <dbReference type="NCBI Taxonomy" id="3476"/>
    <lineage>
        <taxon>Eukaryota</taxon>
        <taxon>Viridiplantae</taxon>
        <taxon>Streptophyta</taxon>
        <taxon>Embryophyta</taxon>
        <taxon>Tracheophyta</taxon>
        <taxon>Spermatophyta</taxon>
        <taxon>Magnoliopsida</taxon>
        <taxon>eudicotyledons</taxon>
        <taxon>Gunneridae</taxon>
        <taxon>Pentapetalae</taxon>
        <taxon>rosids</taxon>
        <taxon>fabids</taxon>
        <taxon>Rosales</taxon>
        <taxon>Cannabaceae</taxon>
        <taxon>Parasponia</taxon>
    </lineage>
</organism>
<dbReference type="EMBL" id="JXTB01000068">
    <property type="protein sequence ID" value="PON67802.1"/>
    <property type="molecule type" value="Genomic_DNA"/>
</dbReference>